<keyword evidence="2" id="KW-1133">Transmembrane helix</keyword>
<dbReference type="OrthoDB" id="10293771at2759"/>
<accession>A0A1Q9ES89</accession>
<keyword evidence="4" id="KW-1185">Reference proteome</keyword>
<feature type="compositionally biased region" description="Basic and acidic residues" evidence="1">
    <location>
        <begin position="197"/>
        <end position="213"/>
    </location>
</feature>
<evidence type="ECO:0000313" key="3">
    <source>
        <dbReference type="EMBL" id="OLQ10286.1"/>
    </source>
</evidence>
<organism evidence="3 4">
    <name type="scientific">Symbiodinium microadriaticum</name>
    <name type="common">Dinoflagellate</name>
    <name type="synonym">Zooxanthella microadriatica</name>
    <dbReference type="NCBI Taxonomy" id="2951"/>
    <lineage>
        <taxon>Eukaryota</taxon>
        <taxon>Sar</taxon>
        <taxon>Alveolata</taxon>
        <taxon>Dinophyceae</taxon>
        <taxon>Suessiales</taxon>
        <taxon>Symbiodiniaceae</taxon>
        <taxon>Symbiodinium</taxon>
    </lineage>
</organism>
<name>A0A1Q9ES89_SYMMI</name>
<dbReference type="EMBL" id="LSRX01000081">
    <property type="protein sequence ID" value="OLQ10286.1"/>
    <property type="molecule type" value="Genomic_DNA"/>
</dbReference>
<sequence length="263" mass="28697">MCMDEQCCEASSKPALTMPTVVPESVQLPSGPIAGQPADPPAANAREGYAAGVASVALLCHLQVEHALLLLCFILLVVAVVVYHHMPKADQPRDDIEQLEEGLMPARNLSSISTTASSEVQAMEDSLLASSHWGGQLLQGLDQDAILNAVDRDTGNKLDGSELCRKHPGHNVIVVADSDGNPADDLLSGFYDSGSEDPWRMAKSGERPEDHRVGHANQDAKSAPSFGKALFLQIARRCWRPLQLQRECLSRIRCRRIWQFRRG</sequence>
<keyword evidence="2" id="KW-0472">Membrane</keyword>
<evidence type="ECO:0000256" key="1">
    <source>
        <dbReference type="SAM" id="MobiDB-lite"/>
    </source>
</evidence>
<keyword evidence="2" id="KW-0812">Transmembrane</keyword>
<evidence type="ECO:0000313" key="4">
    <source>
        <dbReference type="Proteomes" id="UP000186817"/>
    </source>
</evidence>
<reference evidence="3 4" key="1">
    <citation type="submission" date="2016-02" db="EMBL/GenBank/DDBJ databases">
        <title>Genome analysis of coral dinoflagellate symbionts highlights evolutionary adaptations to a symbiotic lifestyle.</title>
        <authorList>
            <person name="Aranda M."/>
            <person name="Li Y."/>
            <person name="Liew Y.J."/>
            <person name="Baumgarten S."/>
            <person name="Simakov O."/>
            <person name="Wilson M."/>
            <person name="Piel J."/>
            <person name="Ashoor H."/>
            <person name="Bougouffa S."/>
            <person name="Bajic V.B."/>
            <person name="Ryu T."/>
            <person name="Ravasi T."/>
            <person name="Bayer T."/>
            <person name="Micklem G."/>
            <person name="Kim H."/>
            <person name="Bhak J."/>
            <person name="Lajeunesse T.C."/>
            <person name="Voolstra C.R."/>
        </authorList>
    </citation>
    <scope>NUCLEOTIDE SEQUENCE [LARGE SCALE GENOMIC DNA]</scope>
    <source>
        <strain evidence="3 4">CCMP2467</strain>
    </source>
</reference>
<dbReference type="Proteomes" id="UP000186817">
    <property type="component" value="Unassembled WGS sequence"/>
</dbReference>
<dbReference type="AlphaFoldDB" id="A0A1Q9ES89"/>
<feature type="transmembrane region" description="Helical" evidence="2">
    <location>
        <begin position="66"/>
        <end position="83"/>
    </location>
</feature>
<feature type="region of interest" description="Disordered" evidence="1">
    <location>
        <begin position="197"/>
        <end position="221"/>
    </location>
</feature>
<gene>
    <name evidence="3" type="ORF">AK812_SmicGene5988</name>
</gene>
<comment type="caution">
    <text evidence="3">The sequence shown here is derived from an EMBL/GenBank/DDBJ whole genome shotgun (WGS) entry which is preliminary data.</text>
</comment>
<evidence type="ECO:0000256" key="2">
    <source>
        <dbReference type="SAM" id="Phobius"/>
    </source>
</evidence>
<proteinExistence type="predicted"/>
<protein>
    <submittedName>
        <fullName evidence="3">Uncharacterized protein</fullName>
    </submittedName>
</protein>